<dbReference type="SUPFAM" id="SSF46785">
    <property type="entry name" value="Winged helix' DNA-binding domain"/>
    <property type="match status" value="1"/>
</dbReference>
<gene>
    <name evidence="2" type="ORF">GCM10008957_45060</name>
</gene>
<dbReference type="PANTHER" id="PTHR18964">
    <property type="entry name" value="ROK (REPRESSOR, ORF, KINASE) FAMILY"/>
    <property type="match status" value="1"/>
</dbReference>
<evidence type="ECO:0000256" key="1">
    <source>
        <dbReference type="ARBA" id="ARBA00006479"/>
    </source>
</evidence>
<name>A0A918CL48_9DEIO</name>
<dbReference type="RefSeq" id="WP_189092770.1">
    <property type="nucleotide sequence ID" value="NZ_BMQL01000045.1"/>
</dbReference>
<evidence type="ECO:0000313" key="3">
    <source>
        <dbReference type="Proteomes" id="UP000603865"/>
    </source>
</evidence>
<reference evidence="2" key="2">
    <citation type="submission" date="2020-09" db="EMBL/GenBank/DDBJ databases">
        <authorList>
            <person name="Sun Q."/>
            <person name="Ohkuma M."/>
        </authorList>
    </citation>
    <scope>NUCLEOTIDE SEQUENCE</scope>
    <source>
        <strain evidence="2">JCM 31311</strain>
    </source>
</reference>
<protein>
    <submittedName>
        <fullName evidence="2">Sugar kinase</fullName>
    </submittedName>
</protein>
<organism evidence="2 3">
    <name type="scientific">Deinococcus ruber</name>
    <dbReference type="NCBI Taxonomy" id="1848197"/>
    <lineage>
        <taxon>Bacteria</taxon>
        <taxon>Thermotogati</taxon>
        <taxon>Deinococcota</taxon>
        <taxon>Deinococci</taxon>
        <taxon>Deinococcales</taxon>
        <taxon>Deinococcaceae</taxon>
        <taxon>Deinococcus</taxon>
    </lineage>
</organism>
<sequence length="404" mass="42565">MISKGDPSALRALNRRNILYHLRRLGPTSRTKLVELTGLSPASITGVTAELIEDRLLTETSVGEAGLTGGRRPIYLDIAYDAHYAIGLKLREDRVDAVITDLATRVHGHLSESLASKTPADVAAQIRAICKKLCRSAKTTATDVIGIGIGLSGVIDAQHGKAVHAPLLGWHDVHIGDLVSEQTGLPTWIDNDVNGFAAAQRLFGHGKQASNFITVAVGRGLGAAFVVNGEVYRGRNGGAGEFGHNVIVPGGRLCSCGRHGCLEAYTASPALLEQYAQLQPERTGLTIEDLTALASSGDPDAQSVFRAAGELLGLHLSYLINALNPELIVVGGEGAAFGAAYFQPMQDTLTAFAFDGLAADLPLEIVPWNREDFTPWAQGAASLAIQHAFDTGGVIKAAAVNTRA</sequence>
<dbReference type="PANTHER" id="PTHR18964:SF149">
    <property type="entry name" value="BIFUNCTIONAL UDP-N-ACETYLGLUCOSAMINE 2-EPIMERASE_N-ACETYLMANNOSAMINE KINASE"/>
    <property type="match status" value="1"/>
</dbReference>
<dbReference type="Gene3D" id="1.10.10.10">
    <property type="entry name" value="Winged helix-like DNA-binding domain superfamily/Winged helix DNA-binding domain"/>
    <property type="match status" value="1"/>
</dbReference>
<reference evidence="2" key="1">
    <citation type="journal article" date="2014" name="Int. J. Syst. Evol. Microbiol.">
        <title>Complete genome sequence of Corynebacterium casei LMG S-19264T (=DSM 44701T), isolated from a smear-ripened cheese.</title>
        <authorList>
            <consortium name="US DOE Joint Genome Institute (JGI-PGF)"/>
            <person name="Walter F."/>
            <person name="Albersmeier A."/>
            <person name="Kalinowski J."/>
            <person name="Ruckert C."/>
        </authorList>
    </citation>
    <scope>NUCLEOTIDE SEQUENCE</scope>
    <source>
        <strain evidence="2">JCM 31311</strain>
    </source>
</reference>
<dbReference type="InterPro" id="IPR049874">
    <property type="entry name" value="ROK_cs"/>
</dbReference>
<keyword evidence="2" id="KW-0418">Kinase</keyword>
<comment type="caution">
    <text evidence="2">The sequence shown here is derived from an EMBL/GenBank/DDBJ whole genome shotgun (WGS) entry which is preliminary data.</text>
</comment>
<dbReference type="Pfam" id="PF00480">
    <property type="entry name" value="ROK"/>
    <property type="match status" value="1"/>
</dbReference>
<dbReference type="SUPFAM" id="SSF53067">
    <property type="entry name" value="Actin-like ATPase domain"/>
    <property type="match status" value="1"/>
</dbReference>
<evidence type="ECO:0000313" key="2">
    <source>
        <dbReference type="EMBL" id="GGR28939.1"/>
    </source>
</evidence>
<dbReference type="PROSITE" id="PS01125">
    <property type="entry name" value="ROK"/>
    <property type="match status" value="1"/>
</dbReference>
<dbReference type="Proteomes" id="UP000603865">
    <property type="component" value="Unassembled WGS sequence"/>
</dbReference>
<dbReference type="InterPro" id="IPR036388">
    <property type="entry name" value="WH-like_DNA-bd_sf"/>
</dbReference>
<dbReference type="InterPro" id="IPR000600">
    <property type="entry name" value="ROK"/>
</dbReference>
<keyword evidence="2" id="KW-0808">Transferase</keyword>
<comment type="similarity">
    <text evidence="1">Belongs to the ROK (NagC/XylR) family.</text>
</comment>
<dbReference type="InterPro" id="IPR036390">
    <property type="entry name" value="WH_DNA-bd_sf"/>
</dbReference>
<proteinExistence type="inferred from homology"/>
<dbReference type="GO" id="GO:0016301">
    <property type="term" value="F:kinase activity"/>
    <property type="evidence" value="ECO:0007669"/>
    <property type="project" value="UniProtKB-KW"/>
</dbReference>
<keyword evidence="3" id="KW-1185">Reference proteome</keyword>
<dbReference type="AlphaFoldDB" id="A0A918CL48"/>
<accession>A0A918CL48</accession>
<dbReference type="EMBL" id="BMQL01000045">
    <property type="protein sequence ID" value="GGR28939.1"/>
    <property type="molecule type" value="Genomic_DNA"/>
</dbReference>
<dbReference type="CDD" id="cd24073">
    <property type="entry name" value="ASKHA_ATPase_ROK_CYANR"/>
    <property type="match status" value="1"/>
</dbReference>
<dbReference type="InterPro" id="IPR043129">
    <property type="entry name" value="ATPase_NBD"/>
</dbReference>
<dbReference type="Gene3D" id="3.30.420.40">
    <property type="match status" value="2"/>
</dbReference>